<gene>
    <name evidence="8" type="ORF">B0T23DRAFT_406095</name>
</gene>
<dbReference type="PANTHER" id="PTHR30538:SF0">
    <property type="entry name" value="L-LYSINE 2,3-AMINOMUTASE AQ_1632-RELATED"/>
    <property type="match status" value="1"/>
</dbReference>
<dbReference type="InterPro" id="IPR003739">
    <property type="entry name" value="Lys_aminomutase/Glu_NH3_mut"/>
</dbReference>
<protein>
    <submittedName>
        <fullName evidence="8">Kama family protein</fullName>
    </submittedName>
</protein>
<evidence type="ECO:0000256" key="6">
    <source>
        <dbReference type="ARBA" id="ARBA00023004"/>
    </source>
</evidence>
<evidence type="ECO:0000256" key="2">
    <source>
        <dbReference type="ARBA" id="ARBA00022485"/>
    </source>
</evidence>
<organism evidence="8 9">
    <name type="scientific">Neurospora hispaniola</name>
    <dbReference type="NCBI Taxonomy" id="588809"/>
    <lineage>
        <taxon>Eukaryota</taxon>
        <taxon>Fungi</taxon>
        <taxon>Dikarya</taxon>
        <taxon>Ascomycota</taxon>
        <taxon>Pezizomycotina</taxon>
        <taxon>Sordariomycetes</taxon>
        <taxon>Sordariomycetidae</taxon>
        <taxon>Sordariales</taxon>
        <taxon>Sordariaceae</taxon>
        <taxon>Neurospora</taxon>
    </lineage>
</organism>
<reference evidence="8 9" key="1">
    <citation type="journal article" date="2023" name="Mol. Phylogenet. Evol.">
        <title>Genome-scale phylogeny and comparative genomics of the fungal order Sordariales.</title>
        <authorList>
            <person name="Hensen N."/>
            <person name="Bonometti L."/>
            <person name="Westerberg I."/>
            <person name="Brannstrom I.O."/>
            <person name="Guillou S."/>
            <person name="Cros-Aarteil S."/>
            <person name="Calhoun S."/>
            <person name="Haridas S."/>
            <person name="Kuo A."/>
            <person name="Mondo S."/>
            <person name="Pangilinan J."/>
            <person name="Riley R."/>
            <person name="LaButti K."/>
            <person name="Andreopoulos B."/>
            <person name="Lipzen A."/>
            <person name="Chen C."/>
            <person name="Yan M."/>
            <person name="Daum C."/>
            <person name="Ng V."/>
            <person name="Clum A."/>
            <person name="Steindorff A."/>
            <person name="Ohm R.A."/>
            <person name="Martin F."/>
            <person name="Silar P."/>
            <person name="Natvig D.O."/>
            <person name="Lalanne C."/>
            <person name="Gautier V."/>
            <person name="Ament-Velasquez S.L."/>
            <person name="Kruys A."/>
            <person name="Hutchinson M.I."/>
            <person name="Powell A.J."/>
            <person name="Barry K."/>
            <person name="Miller A.N."/>
            <person name="Grigoriev I.V."/>
            <person name="Debuchy R."/>
            <person name="Gladieux P."/>
            <person name="Hiltunen Thoren M."/>
            <person name="Johannesson H."/>
        </authorList>
    </citation>
    <scope>NUCLEOTIDE SEQUENCE [LARGE SCALE GENOMIC DNA]</scope>
    <source>
        <strain evidence="8 9">FGSC 10403</strain>
    </source>
</reference>
<evidence type="ECO:0000256" key="4">
    <source>
        <dbReference type="ARBA" id="ARBA00022723"/>
    </source>
</evidence>
<dbReference type="InterPro" id="IPR007197">
    <property type="entry name" value="rSAM"/>
</dbReference>
<name>A0AAJ0I2Y6_9PEZI</name>
<dbReference type="PANTHER" id="PTHR30538">
    <property type="entry name" value="LYSINE 2,3-AMINOMUTASE-RELATED"/>
    <property type="match status" value="1"/>
</dbReference>
<dbReference type="InterPro" id="IPR058240">
    <property type="entry name" value="rSAM_sf"/>
</dbReference>
<evidence type="ECO:0000256" key="7">
    <source>
        <dbReference type="ARBA" id="ARBA00023014"/>
    </source>
</evidence>
<dbReference type="Gene3D" id="3.20.20.70">
    <property type="entry name" value="Aldolase class I"/>
    <property type="match status" value="1"/>
</dbReference>
<dbReference type="NCBIfam" id="TIGR00238">
    <property type="entry name" value="KamA family radical SAM protein"/>
    <property type="match status" value="1"/>
</dbReference>
<dbReference type="GO" id="GO:0003824">
    <property type="term" value="F:catalytic activity"/>
    <property type="evidence" value="ECO:0007669"/>
    <property type="project" value="InterPro"/>
</dbReference>
<keyword evidence="6" id="KW-0408">Iron</keyword>
<dbReference type="SFLD" id="SFLDS00029">
    <property type="entry name" value="Radical_SAM"/>
    <property type="match status" value="1"/>
</dbReference>
<keyword evidence="5" id="KW-0663">Pyridoxal phosphate</keyword>
<dbReference type="GO" id="GO:0051539">
    <property type="term" value="F:4 iron, 4 sulfur cluster binding"/>
    <property type="evidence" value="ECO:0007669"/>
    <property type="project" value="UniProtKB-KW"/>
</dbReference>
<keyword evidence="3" id="KW-0949">S-adenosyl-L-methionine</keyword>
<comment type="caution">
    <text evidence="8">The sequence shown here is derived from an EMBL/GenBank/DDBJ whole genome shotgun (WGS) entry which is preliminary data.</text>
</comment>
<evidence type="ECO:0000256" key="5">
    <source>
        <dbReference type="ARBA" id="ARBA00022898"/>
    </source>
</evidence>
<accession>A0AAJ0I2Y6</accession>
<comment type="cofactor">
    <cofactor evidence="1">
        <name>pyridoxal 5'-phosphate</name>
        <dbReference type="ChEBI" id="CHEBI:597326"/>
    </cofactor>
</comment>
<evidence type="ECO:0000313" key="8">
    <source>
        <dbReference type="EMBL" id="KAK3488796.1"/>
    </source>
</evidence>
<dbReference type="AlphaFoldDB" id="A0AAJ0I2Y6"/>
<sequence>MLSRIIRPNRVIRGPVFQPNPLSSRRTGSSLRLQAQVADISKGIDTAGCSVPAYIGNPNVQSEPSVVGPIGPPPYDSPGAAKLENVLANPVSFEIQSGRDEFWRKVPYWADVTAKDFLSYRWSLQVLATHDSSLHSSVWDIVLLTSMNWQVANTVQGTVKLFKFLQAVVPEEVPVDKLGMQMQSRDEFIKDVLDGVAAATMAIRMTPYILSRINWLDPRHDPIARQFLPMKSIMLPDHPKLTLDSLHETADSPVKGLVHRYTDKALFLPTSVCPTYCMFCTRSYAVGADTNTVTKASLKPTRRRWEEAFAYIQSRPELQDIVVSGGDSYYLQPEQLTLIGERLISLPNIKRFRFASKGLAVAPTRILDESDGWVNALIDISNKAKKAGKSMALHTHFNSPNEISWISSDASQKLFENGVMVRNQTVLLRGVNDDYETMSTLIRQLADNNIIPYYVYQCDLVEKVEHLRTPLQTILDLEARIRGSIAGFMTPSFVVDLPGGGGKRLACSYQSYDRDTGVSTFVAPTVTGRDKADKVYEYYDPIDMLPEASRGVYKPSI</sequence>
<dbReference type="GeneID" id="87876703"/>
<dbReference type="SUPFAM" id="SSF102114">
    <property type="entry name" value="Radical SAM enzymes"/>
    <property type="match status" value="1"/>
</dbReference>
<keyword evidence="7" id="KW-0411">Iron-sulfur</keyword>
<dbReference type="InterPro" id="IPR013785">
    <property type="entry name" value="Aldolase_TIM"/>
</dbReference>
<evidence type="ECO:0000256" key="1">
    <source>
        <dbReference type="ARBA" id="ARBA00001933"/>
    </source>
</evidence>
<dbReference type="EMBL" id="JAULSX010000006">
    <property type="protein sequence ID" value="KAK3488796.1"/>
    <property type="molecule type" value="Genomic_DNA"/>
</dbReference>
<keyword evidence="9" id="KW-1185">Reference proteome</keyword>
<proteinExistence type="predicted"/>
<evidence type="ECO:0000256" key="3">
    <source>
        <dbReference type="ARBA" id="ARBA00022691"/>
    </source>
</evidence>
<keyword evidence="4" id="KW-0479">Metal-binding</keyword>
<evidence type="ECO:0000313" key="9">
    <source>
        <dbReference type="Proteomes" id="UP001285908"/>
    </source>
</evidence>
<dbReference type="RefSeq" id="XP_062690503.1">
    <property type="nucleotide sequence ID" value="XM_062839081.1"/>
</dbReference>
<dbReference type="GO" id="GO:0046872">
    <property type="term" value="F:metal ion binding"/>
    <property type="evidence" value="ECO:0007669"/>
    <property type="project" value="UniProtKB-KW"/>
</dbReference>
<keyword evidence="2" id="KW-0004">4Fe-4S</keyword>
<dbReference type="SFLD" id="SFLDG01070">
    <property type="entry name" value="PLP-dependent"/>
    <property type="match status" value="1"/>
</dbReference>
<dbReference type="Proteomes" id="UP001285908">
    <property type="component" value="Unassembled WGS sequence"/>
</dbReference>